<evidence type="ECO:0000256" key="6">
    <source>
        <dbReference type="ARBA" id="ARBA00023194"/>
    </source>
</evidence>
<feature type="domain" description="PKS/mFAS DH" evidence="13">
    <location>
        <begin position="963"/>
        <end position="1268"/>
    </location>
</feature>
<dbReference type="SUPFAM" id="SSF101173">
    <property type="entry name" value="Docking domain B of the erythromycin polyketide synthase (DEBS)"/>
    <property type="match status" value="1"/>
</dbReference>
<dbReference type="InterPro" id="IPR018201">
    <property type="entry name" value="Ketoacyl_synth_AS"/>
</dbReference>
<comment type="pathway">
    <text evidence="2">Antibiotic biosynthesis.</text>
</comment>
<proteinExistence type="predicted"/>
<dbReference type="SMART" id="SM01294">
    <property type="entry name" value="PKS_PP_betabranch"/>
    <property type="match status" value="1"/>
</dbReference>
<evidence type="ECO:0000256" key="5">
    <source>
        <dbReference type="ARBA" id="ARBA00022679"/>
    </source>
</evidence>
<evidence type="ECO:0000256" key="8">
    <source>
        <dbReference type="ARBA" id="ARBA00023315"/>
    </source>
</evidence>
<feature type="active site" description="Proton donor; for dehydratase activity" evidence="9">
    <location>
        <position position="1190"/>
    </location>
</feature>
<evidence type="ECO:0000256" key="9">
    <source>
        <dbReference type="PROSITE-ProRule" id="PRU01363"/>
    </source>
</evidence>
<dbReference type="CDD" id="cd08956">
    <property type="entry name" value="KR_3_FAS_SDR_x"/>
    <property type="match status" value="1"/>
</dbReference>
<dbReference type="Pfam" id="PF00109">
    <property type="entry name" value="ketoacyl-synt"/>
    <property type="match status" value="1"/>
</dbReference>
<dbReference type="Pfam" id="PF16197">
    <property type="entry name" value="KAsynt_C_assoc"/>
    <property type="match status" value="1"/>
</dbReference>
<dbReference type="PROSITE" id="PS52019">
    <property type="entry name" value="PKS_MFAS_DH"/>
    <property type="match status" value="1"/>
</dbReference>
<dbReference type="PROSITE" id="PS50075">
    <property type="entry name" value="CARRIER"/>
    <property type="match status" value="1"/>
</dbReference>
<dbReference type="Pfam" id="PF22953">
    <property type="entry name" value="SpnB_Rossmann"/>
    <property type="match status" value="1"/>
</dbReference>
<dbReference type="InterPro" id="IPR016036">
    <property type="entry name" value="Malonyl_transacylase_ACP-bd"/>
</dbReference>
<dbReference type="Pfam" id="PF08659">
    <property type="entry name" value="KR"/>
    <property type="match status" value="1"/>
</dbReference>
<dbReference type="InterPro" id="IPR013968">
    <property type="entry name" value="PKS_KR"/>
</dbReference>
<protein>
    <submittedName>
        <fullName evidence="14">SDR family NAD(P)-dependent oxidoreductase</fullName>
    </submittedName>
</protein>
<dbReference type="InterPro" id="IPR036299">
    <property type="entry name" value="Polyketide_synth_docking_sf"/>
</dbReference>
<dbReference type="SUPFAM" id="SSF51735">
    <property type="entry name" value="NAD(P)-binding Rossmann-fold domains"/>
    <property type="match status" value="2"/>
</dbReference>
<keyword evidence="8" id="KW-0012">Acyltransferase</keyword>
<dbReference type="Pfam" id="PF00550">
    <property type="entry name" value="PP-binding"/>
    <property type="match status" value="1"/>
</dbReference>
<dbReference type="InterPro" id="IPR050091">
    <property type="entry name" value="PKS_NRPS_Biosynth_Enz"/>
</dbReference>
<evidence type="ECO:0000259" key="11">
    <source>
        <dbReference type="PROSITE" id="PS50075"/>
    </source>
</evidence>
<dbReference type="Gene3D" id="3.30.70.3290">
    <property type="match status" value="1"/>
</dbReference>
<keyword evidence="15" id="KW-1185">Reference proteome</keyword>
<dbReference type="SMART" id="SM00823">
    <property type="entry name" value="PKS_PP"/>
    <property type="match status" value="1"/>
</dbReference>
<dbReference type="Gene3D" id="3.40.47.10">
    <property type="match status" value="1"/>
</dbReference>
<dbReference type="InterPro" id="IPR014031">
    <property type="entry name" value="Ketoacyl_synth_C"/>
</dbReference>
<keyword evidence="3" id="KW-0596">Phosphopantetheine</keyword>
<sequence length="1962" mass="203456">MTANEDKIRDYLKRVTAELHGTRQRLRALENDAREPIAIVGMSCRLPGGVTSPEELWQLVDSGTDAVSPFPDDRGWDLGALYDPDPAKAGTVYSREGGFLHDCADFDAEFFGISPREALAMDPTQRLLLETSWEAFERAGIDPASARGSRTGVYAGVMYHDYGARLREIPPGMEGYLVNGSAGSIASGRIAYTLGLEGPAVTVDTACSSSLVAVHLAAQALRQRECDLALAGGATVLSTPDLFIDFARLRGLAADGRCKAFSDTADGTSFAEGADMLLLERLSDAVAKGHRVLAVIRGSAVNQDGASNGLTAPNGLAQQRVIRQALAGAGLGADQIDVVEAHGTGTRLGDPIEAQALLATYGKGRTADRPLWLGSLKSNIGHTQAAAGVAGVIKTVLAMRHGRLPRTLHVTRPSSRVDWSEGAVELLTEARDWPAREDAPRRAGISSFGASGTNAHLILESAPDTAREPDAGRENAPVTSGGTAAWALSGRTEAALREQARRLHDHLSGGPEAAVTPAPVGRALARARTAFEHRAVVLGTGSGELLDGLAKLARGAATGPRLITGRAARGRRTALLFTGQGSQRPGAGHELYERYDTFATALDEVTAELDLHLKGHAAHPLREVMFAAAGSEAARLLDRTEYTQPALFALEVALFRLVEAWGLRPDALLGHSVGELAAAHVAGVFSLSDAARLVAARGRLMGALPSGGAMAALQASEAEVAPLLAGRGAEVGIAAVNGPSATVISGGEAAVEELAAHWREKGRRVKRLPVSHAFHSPRMDAMTADFARIAREVGYAEPRIPVVSNLTGEVADGTTLCTPEYWVRHAREGVRFLDGIRSLRARGVDTFVELGPDGTLTALGRACLPEDDHDDHAEPGEPTEPAERAVVMVPVLRRDRDEPASCVGALATVHAHGVPVDLAAPHGDGPTAATDLPTYPFQRTRYWLDAPRPAADPATAGLDTAGHPLLAAALDLPDGEGTVRTGLLSVRAHPWLADHTVWGRTVVPGAALLDLAVRVGADLGCARVAELAFATPLVLPGDADRRTGGVRLRVTVGGPDASGARTVRIDSCPAEVETGTEGPAAGWTRHATGVLVADADTTDDGGSDDNGSGGALAGLRGAWPPAGAAPVADDADRIAAEYTRFAAAGIGYGPAFQGLRAVWRRDEEVFAEVRLPDRLTDDAARYGVHPALLDAMLHATGFGGQFAEGPHGLLPFAWNDVQLHTRGATGLRVRIAPAGPDSVTVAAADAEGRPVFVARSLALRRVAADQLRQARSEGAPPYRLEWTPAGERPVESTGEWVVVGDHDPALLLGLRAALPPGSVHAAADLADLAAPAAGAPAAPGTVVVDLVNLVGLGGDAGLASDVHELTARGLGLVQHWLAEERFAAARLVLVTRGAMAAGATVTHPAAAAVWGLLRSAQAEHPGRFVLVDLAAPDREQEADYRALPRALATGAGQIALRDGTPLLPRLVRATRATATGPGPDSPWRTDGTVLITGGTGTLGRAVARHLVTRHGVRHLLLTSRRGTDAPGARELADELADLGASADIVGCDAADRAALAAVLDAVPADRPLTGVVHTAGVLDDGIISAQTAERVSAVLRAKADAARHLHELTRGLDLSAFVLFSSAAGTLGSPGQSGYAAANAYLDAFASWRRAQGLPAMSLAWGLWGDEEDGQGDGMGAGLGAADLARLRRSGILPLGRAEGLSLLDASCAPGGAGDEAVLLPLRLDLAGLRARAANGTGAVPEVLYGLVPPAAEAPFPDTAAAADDAARPAAGLAERLAGKARGERVAALRTLVRTEVATVLGYGDPHRVELRTPFKEAGFDSLTAVELRNRLTTATALRLPATLVFDHPTPAALADHLERELPRSGRDTGTPADVAAVLETLDRIRDGLAEAVTDDAGRSDVAARLRDLLGLLDASAAPAASPGAGDPGDSGGSGAASVADRLATGNDDDLFALLDSDFKLT</sequence>
<feature type="compositionally biased region" description="Gly residues" evidence="10">
    <location>
        <begin position="1926"/>
        <end position="1935"/>
    </location>
</feature>
<dbReference type="SUPFAM" id="SSF55048">
    <property type="entry name" value="Probable ACP-binding domain of malonyl-CoA ACP transacylase"/>
    <property type="match status" value="1"/>
</dbReference>
<feature type="domain" description="Ketosynthase family 3 (KS3)" evidence="12">
    <location>
        <begin position="34"/>
        <end position="461"/>
    </location>
</feature>
<organism evidence="14 15">
    <name type="scientific">Streptomyces luteoverticillatus</name>
    <name type="common">Streptoverticillium luteoverticillatus</name>
    <dbReference type="NCBI Taxonomy" id="66425"/>
    <lineage>
        <taxon>Bacteria</taxon>
        <taxon>Bacillati</taxon>
        <taxon>Actinomycetota</taxon>
        <taxon>Actinomycetes</taxon>
        <taxon>Kitasatosporales</taxon>
        <taxon>Streptomycetaceae</taxon>
        <taxon>Streptomyces</taxon>
    </lineage>
</organism>
<dbReference type="FunFam" id="3.40.47.10:FF:000019">
    <property type="entry name" value="Polyketide synthase type I"/>
    <property type="match status" value="1"/>
</dbReference>
<dbReference type="SMART" id="SM00825">
    <property type="entry name" value="PKS_KS"/>
    <property type="match status" value="1"/>
</dbReference>
<keyword evidence="5" id="KW-0808">Transferase</keyword>
<dbReference type="Proteomes" id="UP000267900">
    <property type="component" value="Chromosome"/>
</dbReference>
<evidence type="ECO:0000256" key="1">
    <source>
        <dbReference type="ARBA" id="ARBA00001957"/>
    </source>
</evidence>
<dbReference type="Pfam" id="PF14765">
    <property type="entry name" value="PS-DH"/>
    <property type="match status" value="1"/>
</dbReference>
<dbReference type="Gene3D" id="3.40.366.10">
    <property type="entry name" value="Malonyl-Coenzyme A Acyl Carrier Protein, domain 2"/>
    <property type="match status" value="1"/>
</dbReference>
<dbReference type="SUPFAM" id="SSF52151">
    <property type="entry name" value="FabD/lysophospholipase-like"/>
    <property type="match status" value="1"/>
</dbReference>
<dbReference type="PANTHER" id="PTHR43775">
    <property type="entry name" value="FATTY ACID SYNTHASE"/>
    <property type="match status" value="1"/>
</dbReference>
<dbReference type="GO" id="GO:0033068">
    <property type="term" value="P:macrolide biosynthetic process"/>
    <property type="evidence" value="ECO:0007669"/>
    <property type="project" value="UniProtKB-ARBA"/>
</dbReference>
<dbReference type="PROSITE" id="PS00606">
    <property type="entry name" value="KS3_1"/>
    <property type="match status" value="1"/>
</dbReference>
<dbReference type="SUPFAM" id="SSF53901">
    <property type="entry name" value="Thiolase-like"/>
    <property type="match status" value="1"/>
</dbReference>
<evidence type="ECO:0000256" key="3">
    <source>
        <dbReference type="ARBA" id="ARBA00022450"/>
    </source>
</evidence>
<dbReference type="InterPro" id="IPR020806">
    <property type="entry name" value="PKS_PP-bd"/>
</dbReference>
<dbReference type="GO" id="GO:0031177">
    <property type="term" value="F:phosphopantetheine binding"/>
    <property type="evidence" value="ECO:0007669"/>
    <property type="project" value="InterPro"/>
</dbReference>
<dbReference type="Pfam" id="PF21089">
    <property type="entry name" value="PKS_DH_N"/>
    <property type="match status" value="1"/>
</dbReference>
<evidence type="ECO:0000313" key="14">
    <source>
        <dbReference type="EMBL" id="AZQ70588.1"/>
    </source>
</evidence>
<dbReference type="Gene3D" id="3.10.129.110">
    <property type="entry name" value="Polyketide synthase dehydratase"/>
    <property type="match status" value="1"/>
</dbReference>
<dbReference type="InterPro" id="IPR049900">
    <property type="entry name" value="PKS_mFAS_DH"/>
</dbReference>
<dbReference type="SMART" id="SM00827">
    <property type="entry name" value="PKS_AT"/>
    <property type="match status" value="1"/>
</dbReference>
<dbReference type="InterPro" id="IPR014043">
    <property type="entry name" value="Acyl_transferase_dom"/>
</dbReference>
<dbReference type="InterPro" id="IPR014030">
    <property type="entry name" value="Ketoacyl_synth_N"/>
</dbReference>
<dbReference type="CDD" id="cd00833">
    <property type="entry name" value="PKS"/>
    <property type="match status" value="1"/>
</dbReference>
<dbReference type="Pfam" id="PF00698">
    <property type="entry name" value="Acyl_transf_1"/>
    <property type="match status" value="1"/>
</dbReference>
<dbReference type="InterPro" id="IPR042104">
    <property type="entry name" value="PKS_dehydratase_sf"/>
</dbReference>
<evidence type="ECO:0000313" key="15">
    <source>
        <dbReference type="Proteomes" id="UP000267900"/>
    </source>
</evidence>
<dbReference type="InterPro" id="IPR016035">
    <property type="entry name" value="Acyl_Trfase/lysoPLipase"/>
</dbReference>
<dbReference type="InterPro" id="IPR055123">
    <property type="entry name" value="SpnB-like_Rossmann"/>
</dbReference>
<dbReference type="SMART" id="SM00826">
    <property type="entry name" value="PKS_DH"/>
    <property type="match status" value="1"/>
</dbReference>
<dbReference type="InterPro" id="IPR006162">
    <property type="entry name" value="Ppantetheine_attach_site"/>
</dbReference>
<dbReference type="InterPro" id="IPR057326">
    <property type="entry name" value="KR_dom"/>
</dbReference>
<comment type="cofactor">
    <cofactor evidence="1">
        <name>pantetheine 4'-phosphate</name>
        <dbReference type="ChEBI" id="CHEBI:47942"/>
    </cofactor>
</comment>
<dbReference type="InterPro" id="IPR032821">
    <property type="entry name" value="PKS_assoc"/>
</dbReference>
<dbReference type="InterPro" id="IPR015083">
    <property type="entry name" value="NorB/c/GfsB-D-like_docking"/>
</dbReference>
<dbReference type="EMBL" id="CP034587">
    <property type="protein sequence ID" value="AZQ70588.1"/>
    <property type="molecule type" value="Genomic_DNA"/>
</dbReference>
<dbReference type="Pfam" id="PF08990">
    <property type="entry name" value="Docking"/>
    <property type="match status" value="1"/>
</dbReference>
<feature type="region of interest" description="C-terminal hotdog fold" evidence="9">
    <location>
        <begin position="1128"/>
        <end position="1268"/>
    </location>
</feature>
<evidence type="ECO:0000259" key="13">
    <source>
        <dbReference type="PROSITE" id="PS52019"/>
    </source>
</evidence>
<dbReference type="InterPro" id="IPR020841">
    <property type="entry name" value="PKS_Beta-ketoAc_synthase_dom"/>
</dbReference>
<keyword evidence="4" id="KW-0597">Phosphoprotein</keyword>
<gene>
    <name evidence="14" type="ORF">EKH77_04585</name>
</gene>
<dbReference type="InterPro" id="IPR036736">
    <property type="entry name" value="ACP-like_sf"/>
</dbReference>
<feature type="region of interest" description="Disordered" evidence="10">
    <location>
        <begin position="463"/>
        <end position="482"/>
    </location>
</feature>
<evidence type="ECO:0000259" key="12">
    <source>
        <dbReference type="PROSITE" id="PS52004"/>
    </source>
</evidence>
<dbReference type="InterPro" id="IPR001227">
    <property type="entry name" value="Ac_transferase_dom_sf"/>
</dbReference>
<feature type="domain" description="Carrier" evidence="11">
    <location>
        <begin position="1787"/>
        <end position="1862"/>
    </location>
</feature>
<dbReference type="InterPro" id="IPR020807">
    <property type="entry name" value="PKS_DH"/>
</dbReference>
<dbReference type="GO" id="GO:0004312">
    <property type="term" value="F:fatty acid synthase activity"/>
    <property type="evidence" value="ECO:0007669"/>
    <property type="project" value="TreeGrafter"/>
</dbReference>
<dbReference type="PROSITE" id="PS52004">
    <property type="entry name" value="KS3_2"/>
    <property type="match status" value="1"/>
</dbReference>
<dbReference type="SMART" id="SM00822">
    <property type="entry name" value="PKS_KR"/>
    <property type="match status" value="1"/>
</dbReference>
<dbReference type="Gene3D" id="1.10.1200.10">
    <property type="entry name" value="ACP-like"/>
    <property type="match status" value="1"/>
</dbReference>
<evidence type="ECO:0000256" key="4">
    <source>
        <dbReference type="ARBA" id="ARBA00022553"/>
    </source>
</evidence>
<dbReference type="InterPro" id="IPR016039">
    <property type="entry name" value="Thiolase-like"/>
</dbReference>
<accession>A0A3Q9FUI0</accession>
<feature type="region of interest" description="Disordered" evidence="10">
    <location>
        <begin position="1919"/>
        <end position="1940"/>
    </location>
</feature>
<name>A0A3Q9FUI0_STRLT</name>
<dbReference type="FunFam" id="1.10.1200.10:FF:000007">
    <property type="entry name" value="Probable polyketide synthase pks17"/>
    <property type="match status" value="1"/>
</dbReference>
<keyword evidence="6" id="KW-0045">Antibiotic biosynthesis</keyword>
<dbReference type="GO" id="GO:0006633">
    <property type="term" value="P:fatty acid biosynthetic process"/>
    <property type="evidence" value="ECO:0007669"/>
    <property type="project" value="InterPro"/>
</dbReference>
<dbReference type="InterPro" id="IPR049552">
    <property type="entry name" value="PKS_DH_N"/>
</dbReference>
<dbReference type="PANTHER" id="PTHR43775:SF51">
    <property type="entry name" value="INACTIVE PHENOLPHTHIOCEROL SYNTHESIS POLYKETIDE SYNTHASE TYPE I PKS1-RELATED"/>
    <property type="match status" value="1"/>
</dbReference>
<dbReference type="InterPro" id="IPR036291">
    <property type="entry name" value="NAD(P)-bd_dom_sf"/>
</dbReference>
<dbReference type="Pfam" id="PF02801">
    <property type="entry name" value="Ketoacyl-synt_C"/>
    <property type="match status" value="1"/>
</dbReference>
<feature type="active site" description="Proton acceptor; for dehydratase activity" evidence="9">
    <location>
        <position position="995"/>
    </location>
</feature>
<dbReference type="InterPro" id="IPR049551">
    <property type="entry name" value="PKS_DH_C"/>
</dbReference>
<dbReference type="GO" id="GO:0004315">
    <property type="term" value="F:3-oxoacyl-[acyl-carrier-protein] synthase activity"/>
    <property type="evidence" value="ECO:0007669"/>
    <property type="project" value="InterPro"/>
</dbReference>
<dbReference type="FunFam" id="3.40.366.10:FF:000002">
    <property type="entry name" value="Probable polyketide synthase 2"/>
    <property type="match status" value="1"/>
</dbReference>
<reference evidence="14 15" key="1">
    <citation type="submission" date="2018-12" db="EMBL/GenBank/DDBJ databases">
        <title>The whole draft genome of Streptomyce luteoverticillatus CGMCC 15060.</title>
        <authorList>
            <person name="Feng Z."/>
            <person name="Chen G."/>
            <person name="Zhang J."/>
            <person name="Zhu H."/>
            <person name="Yu X."/>
            <person name="Zhang W."/>
            <person name="Zhang X."/>
        </authorList>
    </citation>
    <scope>NUCLEOTIDE SEQUENCE [LARGE SCALE GENOMIC DNA]</scope>
    <source>
        <strain evidence="14 15">CGMCC 15060</strain>
    </source>
</reference>
<dbReference type="InterPro" id="IPR009081">
    <property type="entry name" value="PP-bd_ACP"/>
</dbReference>
<dbReference type="PROSITE" id="PS00012">
    <property type="entry name" value="PHOSPHOPANTETHEINE"/>
    <property type="match status" value="1"/>
</dbReference>
<dbReference type="Gene3D" id="3.40.50.720">
    <property type="entry name" value="NAD(P)-binding Rossmann-like Domain"/>
    <property type="match status" value="1"/>
</dbReference>
<dbReference type="SUPFAM" id="SSF47336">
    <property type="entry name" value="ACP-like"/>
    <property type="match status" value="1"/>
</dbReference>
<dbReference type="OrthoDB" id="9778690at2"/>
<feature type="region of interest" description="N-terminal hotdog fold" evidence="9">
    <location>
        <begin position="963"/>
        <end position="1098"/>
    </location>
</feature>
<evidence type="ECO:0000256" key="10">
    <source>
        <dbReference type="SAM" id="MobiDB-lite"/>
    </source>
</evidence>
<evidence type="ECO:0000256" key="2">
    <source>
        <dbReference type="ARBA" id="ARBA00004792"/>
    </source>
</evidence>
<evidence type="ECO:0000256" key="7">
    <source>
        <dbReference type="ARBA" id="ARBA00023268"/>
    </source>
</evidence>
<keyword evidence="7" id="KW-0511">Multifunctional enzyme</keyword>